<accession>A0A1B5L657</accession>
<evidence type="ECO:0000256" key="13">
    <source>
        <dbReference type="ARBA" id="ARBA00022967"/>
    </source>
</evidence>
<dbReference type="SUPFAM" id="SSF81653">
    <property type="entry name" value="Calcium ATPase, transduction domain A"/>
    <property type="match status" value="1"/>
</dbReference>
<dbReference type="EC" id="7.1.2.1" evidence="4"/>
<name>A0A1B5L657_USTVR</name>
<dbReference type="InterPro" id="IPR023214">
    <property type="entry name" value="HAD_sf"/>
</dbReference>
<dbReference type="NCBIfam" id="TIGR01494">
    <property type="entry name" value="ATPase_P-type"/>
    <property type="match status" value="2"/>
</dbReference>
<dbReference type="Gene3D" id="2.70.150.10">
    <property type="entry name" value="Calcium-transporting ATPase, cytoplasmic transduction domain A"/>
    <property type="match status" value="1"/>
</dbReference>
<feature type="transmembrane region" description="Helical" evidence="20">
    <location>
        <begin position="326"/>
        <end position="358"/>
    </location>
</feature>
<dbReference type="SUPFAM" id="SSF56784">
    <property type="entry name" value="HAD-like"/>
    <property type="match status" value="1"/>
</dbReference>
<evidence type="ECO:0000256" key="10">
    <source>
        <dbReference type="ARBA" id="ARBA00022781"/>
    </source>
</evidence>
<dbReference type="InterPro" id="IPR004014">
    <property type="entry name" value="ATPase_P-typ_cation-transptr_N"/>
</dbReference>
<reference evidence="23" key="1">
    <citation type="journal article" date="2016" name="Genome Announc.">
        <title>Genome sequence of Ustilaginoidea virens IPU010, a rice pathogenic fungus causing false smut.</title>
        <authorList>
            <person name="Kumagai T."/>
            <person name="Ishii T."/>
            <person name="Terai G."/>
            <person name="Umemura M."/>
            <person name="Machida M."/>
            <person name="Asai K."/>
        </authorList>
    </citation>
    <scope>NUCLEOTIDE SEQUENCE [LARGE SCALE GENOMIC DNA]</scope>
    <source>
        <strain evidence="23">IPU010</strain>
    </source>
</reference>
<dbReference type="InterPro" id="IPR059000">
    <property type="entry name" value="ATPase_P-type_domA"/>
</dbReference>
<keyword evidence="10" id="KW-0375">Hydrogen ion transport</keyword>
<keyword evidence="14 20" id="KW-1133">Transmembrane helix</keyword>
<dbReference type="SFLD" id="SFLDF00027">
    <property type="entry name" value="p-type_atpase"/>
    <property type="match status" value="1"/>
</dbReference>
<dbReference type="Gene3D" id="3.40.1110.10">
    <property type="entry name" value="Calcium-transporting ATPase, cytoplasmic domain N"/>
    <property type="match status" value="1"/>
</dbReference>
<evidence type="ECO:0000256" key="16">
    <source>
        <dbReference type="ARBA" id="ARBA00023136"/>
    </source>
</evidence>
<evidence type="ECO:0000256" key="18">
    <source>
        <dbReference type="ARBA" id="ARBA00071631"/>
    </source>
</evidence>
<proteinExistence type="inferred from homology"/>
<evidence type="ECO:0000256" key="20">
    <source>
        <dbReference type="SAM" id="Phobius"/>
    </source>
</evidence>
<dbReference type="CDD" id="cd02076">
    <property type="entry name" value="P-type_ATPase_H"/>
    <property type="match status" value="1"/>
</dbReference>
<dbReference type="GO" id="GO:0005886">
    <property type="term" value="C:plasma membrane"/>
    <property type="evidence" value="ECO:0007669"/>
    <property type="project" value="UniProtKB-SubCell"/>
</dbReference>
<organism evidence="22 23">
    <name type="scientific">Ustilaginoidea virens</name>
    <name type="common">Rice false smut fungus</name>
    <name type="synonym">Villosiclava virens</name>
    <dbReference type="NCBI Taxonomy" id="1159556"/>
    <lineage>
        <taxon>Eukaryota</taxon>
        <taxon>Fungi</taxon>
        <taxon>Dikarya</taxon>
        <taxon>Ascomycota</taxon>
        <taxon>Pezizomycotina</taxon>
        <taxon>Sordariomycetes</taxon>
        <taxon>Hypocreomycetidae</taxon>
        <taxon>Hypocreales</taxon>
        <taxon>Clavicipitaceae</taxon>
        <taxon>Ustilaginoidea</taxon>
    </lineage>
</organism>
<dbReference type="GO" id="GO:0046872">
    <property type="term" value="F:metal ion binding"/>
    <property type="evidence" value="ECO:0007669"/>
    <property type="project" value="UniProtKB-KW"/>
</dbReference>
<keyword evidence="12" id="KW-0460">Magnesium</keyword>
<dbReference type="InterPro" id="IPR008250">
    <property type="entry name" value="ATPase_P-typ_transduc_dom_A_sf"/>
</dbReference>
<evidence type="ECO:0000256" key="17">
    <source>
        <dbReference type="ARBA" id="ARBA00031813"/>
    </source>
</evidence>
<feature type="transmembrane region" description="Helical" evidence="20">
    <location>
        <begin position="723"/>
        <end position="742"/>
    </location>
</feature>
<keyword evidence="16 20" id="KW-0472">Membrane</keyword>
<feature type="transmembrane region" description="Helical" evidence="20">
    <location>
        <begin position="829"/>
        <end position="852"/>
    </location>
</feature>
<dbReference type="InterPro" id="IPR006534">
    <property type="entry name" value="P-type_ATPase_IIIA"/>
</dbReference>
<feature type="region of interest" description="Disordered" evidence="19">
    <location>
        <begin position="928"/>
        <end position="957"/>
    </location>
</feature>
<dbReference type="Gene3D" id="3.40.50.1000">
    <property type="entry name" value="HAD superfamily/HAD-like"/>
    <property type="match status" value="1"/>
</dbReference>
<evidence type="ECO:0000313" key="22">
    <source>
        <dbReference type="EMBL" id="GAO19060.1"/>
    </source>
</evidence>
<dbReference type="NCBIfam" id="TIGR01647">
    <property type="entry name" value="ATPase-IIIA_H"/>
    <property type="match status" value="1"/>
</dbReference>
<keyword evidence="15" id="KW-0406">Ion transport</keyword>
<dbReference type="FunFam" id="2.70.150.10:FF:000011">
    <property type="entry name" value="Plasma membrane ATPase"/>
    <property type="match status" value="1"/>
</dbReference>
<feature type="compositionally biased region" description="Basic and acidic residues" evidence="19">
    <location>
        <begin position="977"/>
        <end position="994"/>
    </location>
</feature>
<keyword evidence="13" id="KW-1278">Translocase</keyword>
<evidence type="ECO:0000256" key="8">
    <source>
        <dbReference type="ARBA" id="ARBA00022723"/>
    </source>
</evidence>
<dbReference type="GO" id="GO:0005524">
    <property type="term" value="F:ATP binding"/>
    <property type="evidence" value="ECO:0007669"/>
    <property type="project" value="UniProtKB-KW"/>
</dbReference>
<evidence type="ECO:0000256" key="1">
    <source>
        <dbReference type="ARBA" id="ARBA00003417"/>
    </source>
</evidence>
<comment type="caution">
    <text evidence="22">The sequence shown here is derived from an EMBL/GenBank/DDBJ whole genome shotgun (WGS) entry which is preliminary data.</text>
</comment>
<feature type="transmembrane region" description="Helical" evidence="20">
    <location>
        <begin position="763"/>
        <end position="784"/>
    </location>
</feature>
<evidence type="ECO:0000256" key="12">
    <source>
        <dbReference type="ARBA" id="ARBA00022842"/>
    </source>
</evidence>
<dbReference type="FunFam" id="3.40.1110.10:FF:000005">
    <property type="entry name" value="Plasma membrane ATPase"/>
    <property type="match status" value="1"/>
</dbReference>
<evidence type="ECO:0000256" key="19">
    <source>
        <dbReference type="SAM" id="MobiDB-lite"/>
    </source>
</evidence>
<dbReference type="Proteomes" id="UP000054053">
    <property type="component" value="Unassembled WGS sequence"/>
</dbReference>
<feature type="region of interest" description="Disordered" evidence="19">
    <location>
        <begin position="1"/>
        <end position="79"/>
    </location>
</feature>
<dbReference type="GO" id="GO:0016887">
    <property type="term" value="F:ATP hydrolysis activity"/>
    <property type="evidence" value="ECO:0007669"/>
    <property type="project" value="InterPro"/>
</dbReference>
<keyword evidence="9" id="KW-0547">Nucleotide-binding</keyword>
<dbReference type="Gene3D" id="1.20.1110.10">
    <property type="entry name" value="Calcium-transporting ATPase, transmembrane domain"/>
    <property type="match status" value="1"/>
</dbReference>
<dbReference type="AlphaFoldDB" id="A0A1B5L657"/>
<evidence type="ECO:0000256" key="5">
    <source>
        <dbReference type="ARBA" id="ARBA00022448"/>
    </source>
</evidence>
<dbReference type="GO" id="GO:0120029">
    <property type="term" value="P:proton export across plasma membrane"/>
    <property type="evidence" value="ECO:0007669"/>
    <property type="project" value="InterPro"/>
</dbReference>
<keyword evidence="5" id="KW-0813">Transport</keyword>
<keyword evidence="6" id="KW-1003">Cell membrane</keyword>
<evidence type="ECO:0000256" key="6">
    <source>
        <dbReference type="ARBA" id="ARBA00022475"/>
    </source>
</evidence>
<dbReference type="InterPro" id="IPR044492">
    <property type="entry name" value="P_typ_ATPase_HD_dom"/>
</dbReference>
<feature type="transmembrane region" description="Helical" evidence="20">
    <location>
        <begin position="293"/>
        <end position="314"/>
    </location>
</feature>
<dbReference type="PANTHER" id="PTHR42861">
    <property type="entry name" value="CALCIUM-TRANSPORTING ATPASE"/>
    <property type="match status" value="1"/>
</dbReference>
<feature type="compositionally biased region" description="Acidic residues" evidence="19">
    <location>
        <begin position="40"/>
        <end position="57"/>
    </location>
</feature>
<evidence type="ECO:0000256" key="7">
    <source>
        <dbReference type="ARBA" id="ARBA00022692"/>
    </source>
</evidence>
<comment type="function">
    <text evidence="1">The plasma membrane ATPase of plants and fungi is a hydrogen ion pump. The proton gradient it generates drives the active transport of nutrients by H(+)-symport. The resulting external acidification and/or internal alkinization may mediate growth responses.</text>
</comment>
<dbReference type="Pfam" id="PF00690">
    <property type="entry name" value="Cation_ATPase_N"/>
    <property type="match status" value="1"/>
</dbReference>
<dbReference type="PROSITE" id="PS00154">
    <property type="entry name" value="ATPASE_E1_E2"/>
    <property type="match status" value="1"/>
</dbReference>
<feature type="region of interest" description="Disordered" evidence="19">
    <location>
        <begin position="974"/>
        <end position="994"/>
    </location>
</feature>
<comment type="subcellular location">
    <subcellularLocation>
        <location evidence="2">Cell membrane</location>
        <topology evidence="2">Multi-pass membrane protein</topology>
    </subcellularLocation>
</comment>
<evidence type="ECO:0000256" key="4">
    <source>
        <dbReference type="ARBA" id="ARBA00012476"/>
    </source>
</evidence>
<dbReference type="PRINTS" id="PR00119">
    <property type="entry name" value="CATATPASE"/>
</dbReference>
<feature type="domain" description="Cation-transporting P-type ATPase N-terminal" evidence="21">
    <location>
        <begin position="74"/>
        <end position="144"/>
    </location>
</feature>
<keyword evidence="11" id="KW-0067">ATP-binding</keyword>
<keyword evidence="7 20" id="KW-0812">Transmembrane</keyword>
<dbReference type="InterPro" id="IPR023298">
    <property type="entry name" value="ATPase_P-typ_TM_dom_sf"/>
</dbReference>
<evidence type="ECO:0000256" key="2">
    <source>
        <dbReference type="ARBA" id="ARBA00004651"/>
    </source>
</evidence>
<evidence type="ECO:0000256" key="15">
    <source>
        <dbReference type="ARBA" id="ARBA00023065"/>
    </source>
</evidence>
<evidence type="ECO:0000256" key="14">
    <source>
        <dbReference type="ARBA" id="ARBA00022989"/>
    </source>
</evidence>
<evidence type="ECO:0000256" key="3">
    <source>
        <dbReference type="ARBA" id="ARBA00008804"/>
    </source>
</evidence>
<dbReference type="Pfam" id="PF00122">
    <property type="entry name" value="E1-E2_ATPase"/>
    <property type="match status" value="1"/>
</dbReference>
<dbReference type="SUPFAM" id="SSF81665">
    <property type="entry name" value="Calcium ATPase, transmembrane domain M"/>
    <property type="match status" value="1"/>
</dbReference>
<feature type="compositionally biased region" description="Basic and acidic residues" evidence="19">
    <location>
        <begin position="941"/>
        <end position="951"/>
    </location>
</feature>
<dbReference type="SMART" id="SM00831">
    <property type="entry name" value="Cation_ATPase_N"/>
    <property type="match status" value="1"/>
</dbReference>
<feature type="transmembrane region" description="Helical" evidence="20">
    <location>
        <begin position="864"/>
        <end position="882"/>
    </location>
</feature>
<dbReference type="InterPro" id="IPR001757">
    <property type="entry name" value="P_typ_ATPase"/>
</dbReference>
<evidence type="ECO:0000259" key="21">
    <source>
        <dbReference type="SMART" id="SM00831"/>
    </source>
</evidence>
<evidence type="ECO:0000313" key="23">
    <source>
        <dbReference type="Proteomes" id="UP000054053"/>
    </source>
</evidence>
<dbReference type="EMBL" id="BBTG02000071">
    <property type="protein sequence ID" value="GAO19060.1"/>
    <property type="molecule type" value="Genomic_DNA"/>
</dbReference>
<dbReference type="Pfam" id="PF00702">
    <property type="entry name" value="Hydrolase"/>
    <property type="match status" value="1"/>
</dbReference>
<dbReference type="InterPro" id="IPR036412">
    <property type="entry name" value="HAD-like_sf"/>
</dbReference>
<feature type="transmembrane region" description="Helical" evidence="20">
    <location>
        <begin position="696"/>
        <end position="717"/>
    </location>
</feature>
<keyword evidence="8" id="KW-0479">Metal-binding</keyword>
<dbReference type="InterPro" id="IPR018303">
    <property type="entry name" value="ATPase_P-typ_P_site"/>
</dbReference>
<evidence type="ECO:0000256" key="9">
    <source>
        <dbReference type="ARBA" id="ARBA00022741"/>
    </source>
</evidence>
<dbReference type="SFLD" id="SFLDS00003">
    <property type="entry name" value="Haloacid_Dehalogenase"/>
    <property type="match status" value="1"/>
</dbReference>
<comment type="similarity">
    <text evidence="3">Belongs to the cation transport ATPase (P-type) (TC 3.A.3) family. Type IIIA subfamily.</text>
</comment>
<dbReference type="InterPro" id="IPR023299">
    <property type="entry name" value="ATPase_P-typ_cyto_dom_N"/>
</dbReference>
<evidence type="ECO:0000256" key="11">
    <source>
        <dbReference type="ARBA" id="ARBA00022840"/>
    </source>
</evidence>
<dbReference type="PRINTS" id="PR00120">
    <property type="entry name" value="HATPASE"/>
</dbReference>
<dbReference type="SFLD" id="SFLDG00002">
    <property type="entry name" value="C1.7:_P-type_atpase_like"/>
    <property type="match status" value="1"/>
</dbReference>
<gene>
    <name evidence="22" type="ORF">UVI_02061730</name>
</gene>
<feature type="transmembrane region" description="Helical" evidence="20">
    <location>
        <begin position="116"/>
        <end position="139"/>
    </location>
</feature>
<sequence length="1225" mass="132402">MADKVGAPALDTNIESGKFDEKSRQQIPAEHVPSKKAAVEEEDDDEDIDALIEDLESQDGHDAFQEEEEEGAPGGGRVVPEEMLQTDSRVGLTESEVTARRRKYGLNQMKEEKENLILKFFSYFIGPIQFVMEAAAVLAAGLEDWVDFGVICALLLLNAGVGFIQEFQAGSIVDELKKTLALKAVVLRDGTLKEIEAPEVVPGDILQVEEGTIIPADGRIVTEDAFLQVDQSAITGESLAVDKHKGDNCYASSAVKRGEAFVVVTATGDNTFVGRAAALVSQSAGGTGHFTEVLNGIGTILLILVIFTLLVVWISSFYRSNPIVDILKFTLAITIVGVPVGLPAVVTTTMAVGAAYLAKKQAIVQKLSAIESLAGVEILCSDKTGTLTKNKLSLSEPYTVQGVDPDDLMLTACLAASRKKKGIDAIDKAFLKALKYYPRAKSVLSKYKVLEFHPFDPVSKKVQAVVESPQGERITCVKGAPLFVLKTVEEDHPIPEAVDKAYKNCVAEFATRGFRSLGVARKRGEGAWEILGIMPCSDPPRHDTARTIHEAKNLGLSIKMLTGDAVGIARETSRQLGLGTNVYNAERLGLGGGGDMPGSEVYDFVEAADGFAEVFPQHKYSVVEILQQRGYLVAMTGDGVNDAPSLKKADTGIAVEGASDAARSAADIVFLAPGLGAIIDALKTSRQIFHRMYAYVVYRIALSLHMEIFLGLWIAILNRVLNLQLVVFIAIFADIATLAIAYDNAPFSQTPVKWNLPKLWGMSVLLGVVLAIGTWIALTTMFAGGENGGIVQNFGKMDEVLFLEISLTENWLIFITRANGPFWSSIPSWQLSGAILVVDIIATFFCLFGWFVGGQTSIVAVVRIWIFSFGVFAIMGGLYYFMQGSAGFDNLMHGKSPKKDQKQRSLEDFDEARKKYFKIEKAQTAPSQASWSADAVKRRKLQDSSDKEARRRTQLVKRHIKRPALGAHVALAGLLNRETEPERGPEDGRRRPWDEDVGAAAWAGGLQDKAGIAFAPGPAPARAANMPCLWVGGEDFQTSNPSVLLAGGRQPRLWIADLRAPPPSSSSSSAAAGGGGGWTHVRLASSVAHLRSVNPHQVLVAGLQHHMALYDVRFLAAARPNDGAAAPLLTFAGYRNAAHFHTGWDVSTELGAVAAAHDDGTVRLFSLRSGRRLRSAALDRVQARAPLKALMFQTAARERLPSLWLGHGHVLKKYSFGVADLDDEA</sequence>
<dbReference type="FunFam" id="3.40.50.1000:FF:000008">
    <property type="entry name" value="Plasma membrane ATPase"/>
    <property type="match status" value="1"/>
</dbReference>
<protein>
    <recommendedName>
        <fullName evidence="18">Plasma membrane ATPase</fullName>
        <ecNumber evidence="4">7.1.2.1</ecNumber>
    </recommendedName>
    <alternativeName>
        <fullName evidence="17">Proton pump</fullName>
    </alternativeName>
</protein>
<feature type="transmembrane region" description="Helical" evidence="20">
    <location>
        <begin position="145"/>
        <end position="164"/>
    </location>
</feature>
<dbReference type="GO" id="GO:0008553">
    <property type="term" value="F:P-type proton-exporting transporter activity"/>
    <property type="evidence" value="ECO:0007669"/>
    <property type="project" value="UniProtKB-EC"/>
</dbReference>